<dbReference type="Pfam" id="PF12899">
    <property type="entry name" value="Glyco_hydro_100"/>
    <property type="match status" value="1"/>
</dbReference>
<dbReference type="InterPro" id="IPR012341">
    <property type="entry name" value="6hp_glycosidase-like_sf"/>
</dbReference>
<dbReference type="RefSeq" id="WP_264503258.1">
    <property type="nucleotide sequence ID" value="NZ_JAPDDS010000016.1"/>
</dbReference>
<protein>
    <recommendedName>
        <fullName evidence="3">beta-fructofuranosidase</fullName>
        <ecNumber evidence="3">3.2.1.26</ecNumber>
    </recommendedName>
</protein>
<reference evidence="7 8" key="1">
    <citation type="submission" date="2022-10" db="EMBL/GenBank/DDBJ databases">
        <title>Luteolibacter flavescens strain MCCC 1K03193, whole genome shotgun sequencing project.</title>
        <authorList>
            <person name="Zhao G."/>
            <person name="Shen L."/>
        </authorList>
    </citation>
    <scope>NUCLEOTIDE SEQUENCE [LARGE SCALE GENOMIC DNA]</scope>
    <source>
        <strain evidence="7 8">MCCC 1K03193</strain>
    </source>
</reference>
<dbReference type="PANTHER" id="PTHR34987:SF4">
    <property type="entry name" value="ALPHA-L-RHAMNOSIDASE C-TERMINAL DOMAIN-CONTAINING PROTEIN"/>
    <property type="match status" value="1"/>
</dbReference>
<keyword evidence="4" id="KW-0378">Hydrolase</keyword>
<comment type="catalytic activity">
    <reaction evidence="1">
        <text>Hydrolysis of terminal non-reducing beta-D-fructofuranoside residues in beta-D-fructofuranosides.</text>
        <dbReference type="EC" id="3.2.1.26"/>
    </reaction>
</comment>
<dbReference type="PANTHER" id="PTHR34987">
    <property type="entry name" value="C, PUTATIVE (AFU_ORTHOLOGUE AFUA_3G02880)-RELATED"/>
    <property type="match status" value="1"/>
</dbReference>
<keyword evidence="6" id="KW-0326">Glycosidase</keyword>
<evidence type="ECO:0000256" key="5">
    <source>
        <dbReference type="ARBA" id="ARBA00023277"/>
    </source>
</evidence>
<keyword evidence="8" id="KW-1185">Reference proteome</keyword>
<dbReference type="Gene3D" id="1.50.10.10">
    <property type="match status" value="1"/>
</dbReference>
<evidence type="ECO:0000256" key="4">
    <source>
        <dbReference type="ARBA" id="ARBA00022801"/>
    </source>
</evidence>
<gene>
    <name evidence="7" type="ORF">OKA04_21370</name>
</gene>
<evidence type="ECO:0000256" key="1">
    <source>
        <dbReference type="ARBA" id="ARBA00000094"/>
    </source>
</evidence>
<evidence type="ECO:0000313" key="7">
    <source>
        <dbReference type="EMBL" id="MCW1887302.1"/>
    </source>
</evidence>
<keyword evidence="5" id="KW-0119">Carbohydrate metabolism</keyword>
<name>A0ABT3FV58_9BACT</name>
<evidence type="ECO:0000313" key="8">
    <source>
        <dbReference type="Proteomes" id="UP001207930"/>
    </source>
</evidence>
<dbReference type="InterPro" id="IPR008928">
    <property type="entry name" value="6-hairpin_glycosidase_sf"/>
</dbReference>
<dbReference type="EMBL" id="JAPDDS010000016">
    <property type="protein sequence ID" value="MCW1887302.1"/>
    <property type="molecule type" value="Genomic_DNA"/>
</dbReference>
<dbReference type="EC" id="3.2.1.26" evidence="3"/>
<dbReference type="SUPFAM" id="SSF48208">
    <property type="entry name" value="Six-hairpin glycosidases"/>
    <property type="match status" value="1"/>
</dbReference>
<dbReference type="Proteomes" id="UP001207930">
    <property type="component" value="Unassembled WGS sequence"/>
</dbReference>
<evidence type="ECO:0000256" key="2">
    <source>
        <dbReference type="ARBA" id="ARBA00007671"/>
    </source>
</evidence>
<evidence type="ECO:0000256" key="6">
    <source>
        <dbReference type="ARBA" id="ARBA00023295"/>
    </source>
</evidence>
<comment type="similarity">
    <text evidence="2">Belongs to the glycosyl hydrolase 100 family.</text>
</comment>
<dbReference type="InterPro" id="IPR024746">
    <property type="entry name" value="Glyco_hydro_100"/>
</dbReference>
<sequence length="446" mass="50295">MEETTSPSPSPSPRILFRPEEYRALSGDERSLLAEGYLRAIETVRKNITPKGFSACSLEDNTVYGTDANYRSVWARDGAITALWTVDLEDEDIRKAQVDTFETLLSHQAANGQIPANVNIDTGLPEYAGVGGIASIDSVMWVIVGLVHLCEARQDWSLASRHAARLQKAMDWLAAHDSNNCGLLEIPEASDWADLFGFSYHVLYDEVLWYRSLDCYSRLLHHLGEEERAADYRKHAAFVRTKFLSTFWPTTRADTDGEGGPGHTFTDTQYELGDARYLVAQVSPFSYSWRCDVCGNLLAFLTGLLDHERALMTFRFLWGCGVNDPGPVKNLYPPVQAGDPEWRSYYTVNLLNLPNHYHNGGIWPFIGSMWVRFIHRLGFDELAQRELVKLARTCQLGMSFPWEFNEWHHGVTGRPMGKARQAWSAAGFIRACHDLEALPSDISHAI</sequence>
<accession>A0ABT3FV58</accession>
<comment type="caution">
    <text evidence="7">The sequence shown here is derived from an EMBL/GenBank/DDBJ whole genome shotgun (WGS) entry which is preliminary data.</text>
</comment>
<organism evidence="7 8">
    <name type="scientific">Luteolibacter flavescens</name>
    <dbReference type="NCBI Taxonomy" id="1859460"/>
    <lineage>
        <taxon>Bacteria</taxon>
        <taxon>Pseudomonadati</taxon>
        <taxon>Verrucomicrobiota</taxon>
        <taxon>Verrucomicrobiia</taxon>
        <taxon>Verrucomicrobiales</taxon>
        <taxon>Verrucomicrobiaceae</taxon>
        <taxon>Luteolibacter</taxon>
    </lineage>
</organism>
<proteinExistence type="inferred from homology"/>
<evidence type="ECO:0000256" key="3">
    <source>
        <dbReference type="ARBA" id="ARBA00012758"/>
    </source>
</evidence>